<dbReference type="EMBL" id="CAJJDP010000053">
    <property type="protein sequence ID" value="CAD8169456.1"/>
    <property type="molecule type" value="Genomic_DNA"/>
</dbReference>
<dbReference type="PROSITE" id="PS50294">
    <property type="entry name" value="WD_REPEATS_REGION"/>
    <property type="match status" value="2"/>
</dbReference>
<dbReference type="PANTHER" id="PTHR19920:SF0">
    <property type="entry name" value="CYTOSOLIC IRON-SULFUR PROTEIN ASSEMBLY PROTEIN CIAO1-RELATED"/>
    <property type="match status" value="1"/>
</dbReference>
<feature type="coiled-coil region" evidence="2">
    <location>
        <begin position="10"/>
        <end position="44"/>
    </location>
</feature>
<proteinExistence type="predicted"/>
<dbReference type="OMA" id="REWINNL"/>
<feature type="repeat" description="WD" evidence="1">
    <location>
        <begin position="226"/>
        <end position="260"/>
    </location>
</feature>
<dbReference type="PANTHER" id="PTHR19920">
    <property type="entry name" value="WD40 PROTEIN CIAO1"/>
    <property type="match status" value="1"/>
</dbReference>
<dbReference type="OrthoDB" id="8883818at2759"/>
<comment type="caution">
    <text evidence="3">The sequence shown here is derived from an EMBL/GenBank/DDBJ whole genome shotgun (WGS) entry which is preliminary data.</text>
</comment>
<evidence type="ECO:0000256" key="2">
    <source>
        <dbReference type="SAM" id="Coils"/>
    </source>
</evidence>
<keyword evidence="4" id="KW-1185">Reference proteome</keyword>
<dbReference type="GO" id="GO:0016226">
    <property type="term" value="P:iron-sulfur cluster assembly"/>
    <property type="evidence" value="ECO:0007669"/>
    <property type="project" value="TreeGrafter"/>
</dbReference>
<evidence type="ECO:0000256" key="1">
    <source>
        <dbReference type="PROSITE-ProRule" id="PRU00221"/>
    </source>
</evidence>
<feature type="repeat" description="WD" evidence="1">
    <location>
        <begin position="181"/>
        <end position="213"/>
    </location>
</feature>
<dbReference type="InterPro" id="IPR001680">
    <property type="entry name" value="WD40_rpt"/>
</dbReference>
<keyword evidence="1" id="KW-0853">WD repeat</keyword>
<reference evidence="3" key="1">
    <citation type="submission" date="2021-01" db="EMBL/GenBank/DDBJ databases">
        <authorList>
            <consortium name="Genoscope - CEA"/>
            <person name="William W."/>
        </authorList>
    </citation>
    <scope>NUCLEOTIDE SEQUENCE</scope>
</reference>
<name>A0A8S1V414_PAROT</name>
<gene>
    <name evidence="3" type="ORF">POCTA_138.1.T0530239</name>
</gene>
<dbReference type="Pfam" id="PF00400">
    <property type="entry name" value="WD40"/>
    <property type="match status" value="3"/>
</dbReference>
<dbReference type="PROSITE" id="PS50082">
    <property type="entry name" value="WD_REPEATS_2"/>
    <property type="match status" value="3"/>
</dbReference>
<dbReference type="Proteomes" id="UP000683925">
    <property type="component" value="Unassembled WGS sequence"/>
</dbReference>
<evidence type="ECO:0000313" key="3">
    <source>
        <dbReference type="EMBL" id="CAD8169456.1"/>
    </source>
</evidence>
<dbReference type="AlphaFoldDB" id="A0A8S1V414"/>
<organism evidence="3 4">
    <name type="scientific">Paramecium octaurelia</name>
    <dbReference type="NCBI Taxonomy" id="43137"/>
    <lineage>
        <taxon>Eukaryota</taxon>
        <taxon>Sar</taxon>
        <taxon>Alveolata</taxon>
        <taxon>Ciliophora</taxon>
        <taxon>Intramacronucleata</taxon>
        <taxon>Oligohymenophorea</taxon>
        <taxon>Peniculida</taxon>
        <taxon>Parameciidae</taxon>
        <taxon>Paramecium</taxon>
    </lineage>
</organism>
<sequence>MIEENLKNKVENMQRLIKVDLELVEELLNELHKLKSNIMQQVDELISTSREWINNLIDFKQHNSKYSFFDELDTIINGTIENSSQDLIIQQITTLNHSLCKKIDLKILALRKQELYSQCDKILINLNLIHNMKLIDNSNKQNENCFSISFNQSGSIMISANNSDINIWDFEKGKLNKINKISGHTQTICCLQFSLTRNSFVSAGFDKSIRCWKQINQKEWQSSQPYQQHTNCIDCLIFNQSENQLVSGGRDNQIKVWKIDFVDNQLNYLYSLEKHSGFIFSLCFNQSEDTLVSCGGEKQIIIWKKDSELKWQFGYIVTQSIKEVGCRLCFINDSQFIWVTGDQVSKDCISFFELKEQRYQENLQKEVKLIQNDKLSDLTSFPIFYDKKKKLMIVRHKLYVYLIKISNEGQLKLITQIKYESNSIQGALTNDGKYLVTWNKEEQKYNTYELYIN</sequence>
<keyword evidence="2" id="KW-0175">Coiled coil</keyword>
<dbReference type="GO" id="GO:0097361">
    <property type="term" value="C:cytosolic [4Fe-4S] assembly targeting complex"/>
    <property type="evidence" value="ECO:0007669"/>
    <property type="project" value="TreeGrafter"/>
</dbReference>
<feature type="repeat" description="WD" evidence="1">
    <location>
        <begin position="272"/>
        <end position="304"/>
    </location>
</feature>
<accession>A0A8S1V414</accession>
<evidence type="ECO:0000313" key="4">
    <source>
        <dbReference type="Proteomes" id="UP000683925"/>
    </source>
</evidence>
<dbReference type="SMART" id="SM00320">
    <property type="entry name" value="WD40"/>
    <property type="match status" value="4"/>
</dbReference>
<protein>
    <submittedName>
        <fullName evidence="3">Uncharacterized protein</fullName>
    </submittedName>
</protein>